<name>A0A438DZ37_VITVI</name>
<dbReference type="FunFam" id="1.10.10.10:FF:000322">
    <property type="entry name" value="Probable disease resistance protein At1g63360"/>
    <property type="match status" value="1"/>
</dbReference>
<dbReference type="EMBL" id="QGNW01001454">
    <property type="protein sequence ID" value="RVW40729.1"/>
    <property type="molecule type" value="Genomic_DNA"/>
</dbReference>
<keyword evidence="2" id="KW-0677">Repeat</keyword>
<keyword evidence="4" id="KW-0611">Plant defense</keyword>
<dbReference type="SUPFAM" id="SSF52540">
    <property type="entry name" value="P-loop containing nucleoside triphosphate hydrolases"/>
    <property type="match status" value="1"/>
</dbReference>
<evidence type="ECO:0000256" key="4">
    <source>
        <dbReference type="ARBA" id="ARBA00022821"/>
    </source>
</evidence>
<dbReference type="PANTHER" id="PTHR36766">
    <property type="entry name" value="PLANT BROAD-SPECTRUM MILDEW RESISTANCE PROTEIN RPW8"/>
    <property type="match status" value="1"/>
</dbReference>
<proteinExistence type="predicted"/>
<keyword evidence="3" id="KW-0547">Nucleotide-binding</keyword>
<dbReference type="Pfam" id="PF23559">
    <property type="entry name" value="WHD_DRP"/>
    <property type="match status" value="1"/>
</dbReference>
<evidence type="ECO:0000259" key="7">
    <source>
        <dbReference type="Pfam" id="PF00931"/>
    </source>
</evidence>
<evidence type="ECO:0000256" key="6">
    <source>
        <dbReference type="SAM" id="Coils"/>
    </source>
</evidence>
<evidence type="ECO:0000259" key="10">
    <source>
        <dbReference type="Pfam" id="PF25019"/>
    </source>
</evidence>
<dbReference type="Gramene" id="Vitis13g02043.t01">
    <property type="protein sequence ID" value="Vitis13g02043.t01.CDS"/>
    <property type="gene ID" value="Vitis13g02043"/>
</dbReference>
<comment type="caution">
    <text evidence="11">The sequence shown here is derived from an EMBL/GenBank/DDBJ whole genome shotgun (WGS) entry which is preliminary data.</text>
</comment>
<keyword evidence="5" id="KW-0067">ATP-binding</keyword>
<protein>
    <submittedName>
        <fullName evidence="11">Putative disease resistance RPP13-like protein 1</fullName>
    </submittedName>
</protein>
<dbReference type="Pfam" id="PF25019">
    <property type="entry name" value="LRR_R13L1-DRL21"/>
    <property type="match status" value="1"/>
</dbReference>
<dbReference type="Gene3D" id="3.40.50.300">
    <property type="entry name" value="P-loop containing nucleotide triphosphate hydrolases"/>
    <property type="match status" value="1"/>
</dbReference>
<dbReference type="GO" id="GO:0006952">
    <property type="term" value="P:defense response"/>
    <property type="evidence" value="ECO:0007669"/>
    <property type="project" value="UniProtKB-KW"/>
</dbReference>
<dbReference type="Gene3D" id="1.10.8.430">
    <property type="entry name" value="Helical domain of apoptotic protease-activating factors"/>
    <property type="match status" value="1"/>
</dbReference>
<feature type="domain" description="R13L1/DRL21-like LRR repeat region" evidence="10">
    <location>
        <begin position="707"/>
        <end position="834"/>
    </location>
</feature>
<keyword evidence="6" id="KW-0175">Coiled coil</keyword>
<dbReference type="GO" id="GO:0043531">
    <property type="term" value="F:ADP binding"/>
    <property type="evidence" value="ECO:0007669"/>
    <property type="project" value="InterPro"/>
</dbReference>
<gene>
    <name evidence="11" type="primary">RPPL1_161</name>
    <name evidence="11" type="ORF">CK203_099841</name>
</gene>
<evidence type="ECO:0000256" key="5">
    <source>
        <dbReference type="ARBA" id="ARBA00022840"/>
    </source>
</evidence>
<dbReference type="GO" id="GO:0005524">
    <property type="term" value="F:ATP binding"/>
    <property type="evidence" value="ECO:0007669"/>
    <property type="project" value="UniProtKB-KW"/>
</dbReference>
<dbReference type="InterPro" id="IPR041118">
    <property type="entry name" value="Rx_N"/>
</dbReference>
<dbReference type="Pfam" id="PF18052">
    <property type="entry name" value="Rx_N"/>
    <property type="match status" value="1"/>
</dbReference>
<dbReference type="Pfam" id="PF00931">
    <property type="entry name" value="NB-ARC"/>
    <property type="match status" value="1"/>
</dbReference>
<evidence type="ECO:0000256" key="2">
    <source>
        <dbReference type="ARBA" id="ARBA00022737"/>
    </source>
</evidence>
<evidence type="ECO:0000256" key="1">
    <source>
        <dbReference type="ARBA" id="ARBA00022614"/>
    </source>
</evidence>
<evidence type="ECO:0000256" key="3">
    <source>
        <dbReference type="ARBA" id="ARBA00022741"/>
    </source>
</evidence>
<dbReference type="InterPro" id="IPR002182">
    <property type="entry name" value="NB-ARC"/>
</dbReference>
<keyword evidence="1" id="KW-0433">Leucine-rich repeat</keyword>
<dbReference type="Gene3D" id="1.20.5.4130">
    <property type="match status" value="1"/>
</dbReference>
<dbReference type="Gene3D" id="3.80.10.10">
    <property type="entry name" value="Ribonuclease Inhibitor"/>
    <property type="match status" value="4"/>
</dbReference>
<evidence type="ECO:0000259" key="9">
    <source>
        <dbReference type="Pfam" id="PF23559"/>
    </source>
</evidence>
<accession>A0A438DZ37</accession>
<organism evidence="11 12">
    <name type="scientific">Vitis vinifera</name>
    <name type="common">Grape</name>
    <dbReference type="NCBI Taxonomy" id="29760"/>
    <lineage>
        <taxon>Eukaryota</taxon>
        <taxon>Viridiplantae</taxon>
        <taxon>Streptophyta</taxon>
        <taxon>Embryophyta</taxon>
        <taxon>Tracheophyta</taxon>
        <taxon>Spermatophyta</taxon>
        <taxon>Magnoliopsida</taxon>
        <taxon>eudicotyledons</taxon>
        <taxon>Gunneridae</taxon>
        <taxon>Pentapetalae</taxon>
        <taxon>rosids</taxon>
        <taxon>Vitales</taxon>
        <taxon>Vitaceae</taxon>
        <taxon>Viteae</taxon>
        <taxon>Vitis</taxon>
    </lineage>
</organism>
<evidence type="ECO:0000259" key="8">
    <source>
        <dbReference type="Pfam" id="PF18052"/>
    </source>
</evidence>
<dbReference type="InterPro" id="IPR038005">
    <property type="entry name" value="RX-like_CC"/>
</dbReference>
<dbReference type="Proteomes" id="UP000288805">
    <property type="component" value="Unassembled WGS sequence"/>
</dbReference>
<dbReference type="PRINTS" id="PR00364">
    <property type="entry name" value="DISEASERSIST"/>
</dbReference>
<sequence length="1437" mass="163122">MEAVGEALLSSFVQLLVSKLKYPSDLLKYARQEQVHRELKKWEETLSEMLQLLNVAEDKQINDPSVKAWLERLRDLAYDMEDILDEFGYEALRRKVMAEADGEASTSKVRKLIPTCCTTFTPVRAMRNVKMGSKITEITRRLEDISAQKAGLGLKCLDKVEIITQSSWERRPVTTCEVYVPWVKGRDADKQIIIEMLLKDEPAATNVSVVSIVAMGGMGKTTLAKLVYDDTAEPIANHFALKAWVSVSIDFDKVGATKKLLNSLPSQSSNSEDFHEIQRQLKEALRGKRFLIVLDDLWRDMRDKWDDLRSPFLEAASGSKILVTTRDRDVAEWVGGPKNLHVLKPLSDDDCWSVFQTHAFQLINIHEHPNLESIGRRIVEKCGGLPLAAKALGGLLRAERREREWERVLDSKIWDLPDNPIIPALRLSYIHLPSHLKRCFAYCAIFPQDYEFMKEELIPLWMAEGLIQQSKDNRRKEDLGDKYFCELLSRSFFQSSSSKESLFVMHDLVNDLAKFVAGDTCLHLDDEFKNNLQCLIPESTRHSSFVRHSYDIFKKFERFYKKERLRTFIAISTQRYFPTRCISYKVLKELIPRLGYLRVLSLSGYQINEIPNEFGNLKLLRYLNLSNTHIEYLPDSIGGLYNLQTLILSYCHRLTKLPINIGHLINLRHLDVSGDDKLQEMPSQIGKLKDLQVLSNFVVGKNNGLNIKELREMSNLRGELHISKLENVVNVQDVRVARLKLKDNLERLTLAWSFDSDGSRNGMDQMNVLHHLEPQSNLNELNIYSYGGPEFPDWIRNGSFSKMAVLSLKDCKKCTSLPCLGQLPSLKRLWIQGMDGVKNVGSEFYGETCLSADKLFPSLESLWFVNMSEWEYWEDWSSSIDSSFPCLRTLTIYNCPKLIKKIPTYVPLLTRLYVHNCPKLESALLRLPSLKELEVTKCNEAVLRNGTELTSVTSLTELTVSGILGLIKLQQGFVRSLSGLQALEFSECEELTCLWEDGFESESLHCHQLVSLGCNLLSLTINECDKLERLPNGWQSLTCLEELKIMDCPKLVSFPDVGFPPKLRSLGFANCEGLKCLPDGMMRNSNANSNSCVLESLEIKQCSSLISFPKGQLPTTLKKLSIRECENLKSLPEGMMHCNSIATTNTMDTCALEFLFIEGCPSLIGFPKGGLPTTLKELEIIKCERLEFLPDGIMHHNSTNAAALQILEISSYSSLTSFPRGKFPSTLEQLWIQDCEQLESISEEMFHPTNNSLQSLHIGGYPNLKALPDCLNTLTDLSIEDFKNLELLLPRIKNLTCLTELSIHNCENIKTPLSQWGLSGLTSLKDLSIGGMFPDATSFSNDPRLILLPTTLTSLSISQFQNLESLSSLSLQTLTSLEQLWTDNCPKLRSILPREGLLPDTLSQLHMCQCPYLKQRYSKEGGDDWPKIAHIPYVKIQ</sequence>
<evidence type="ECO:0000313" key="11">
    <source>
        <dbReference type="EMBL" id="RVW40729.1"/>
    </source>
</evidence>
<dbReference type="InterPro" id="IPR036388">
    <property type="entry name" value="WH-like_DNA-bd_sf"/>
</dbReference>
<dbReference type="CDD" id="cd14798">
    <property type="entry name" value="RX-CC_like"/>
    <property type="match status" value="1"/>
</dbReference>
<dbReference type="InterPro" id="IPR058922">
    <property type="entry name" value="WHD_DRP"/>
</dbReference>
<dbReference type="SMR" id="A0A438DZ37"/>
<feature type="domain" description="Disease resistance protein winged helix" evidence="9">
    <location>
        <begin position="445"/>
        <end position="513"/>
    </location>
</feature>
<dbReference type="InterPro" id="IPR056789">
    <property type="entry name" value="LRR_R13L1-DRL21"/>
</dbReference>
<dbReference type="InterPro" id="IPR032675">
    <property type="entry name" value="LRR_dom_sf"/>
</dbReference>
<feature type="coiled-coil region" evidence="6">
    <location>
        <begin position="32"/>
        <end position="59"/>
    </location>
</feature>
<dbReference type="GO" id="GO:0051707">
    <property type="term" value="P:response to other organism"/>
    <property type="evidence" value="ECO:0007669"/>
    <property type="project" value="UniProtKB-ARBA"/>
</dbReference>
<dbReference type="Gene3D" id="1.10.10.10">
    <property type="entry name" value="Winged helix-like DNA-binding domain superfamily/Winged helix DNA-binding domain"/>
    <property type="match status" value="1"/>
</dbReference>
<feature type="domain" description="NB-ARC" evidence="7">
    <location>
        <begin position="189"/>
        <end position="361"/>
    </location>
</feature>
<dbReference type="InterPro" id="IPR027417">
    <property type="entry name" value="P-loop_NTPase"/>
</dbReference>
<dbReference type="PANTHER" id="PTHR36766:SF51">
    <property type="entry name" value="DISEASE RESISTANCE RPP13-LIKE PROTEIN 1"/>
    <property type="match status" value="1"/>
</dbReference>
<evidence type="ECO:0000313" key="12">
    <source>
        <dbReference type="Proteomes" id="UP000288805"/>
    </source>
</evidence>
<dbReference type="InterPro" id="IPR042197">
    <property type="entry name" value="Apaf_helical"/>
</dbReference>
<reference evidence="11 12" key="1">
    <citation type="journal article" date="2018" name="PLoS Genet.">
        <title>Population sequencing reveals clonal diversity and ancestral inbreeding in the grapevine cultivar Chardonnay.</title>
        <authorList>
            <person name="Roach M.J."/>
            <person name="Johnson D.L."/>
            <person name="Bohlmann J."/>
            <person name="van Vuuren H.J."/>
            <person name="Jones S.J."/>
            <person name="Pretorius I.S."/>
            <person name="Schmidt S.A."/>
            <person name="Borneman A.R."/>
        </authorList>
    </citation>
    <scope>NUCLEOTIDE SEQUENCE [LARGE SCALE GENOMIC DNA]</scope>
    <source>
        <strain evidence="12">cv. Chardonnay</strain>
        <tissue evidence="11">Leaf</tissue>
    </source>
</reference>
<dbReference type="Gramene" id="Vitis13g02043.t02">
    <property type="protein sequence ID" value="Vitis13g02043.t02.CDS"/>
    <property type="gene ID" value="Vitis13g02043"/>
</dbReference>
<dbReference type="SUPFAM" id="SSF52058">
    <property type="entry name" value="L domain-like"/>
    <property type="match status" value="3"/>
</dbReference>
<feature type="domain" description="Disease resistance N-terminal" evidence="8">
    <location>
        <begin position="9"/>
        <end position="102"/>
    </location>
</feature>